<dbReference type="PROSITE" id="PS50980">
    <property type="entry name" value="COA_CT_NTER"/>
    <property type="match status" value="1"/>
</dbReference>
<evidence type="ECO:0000259" key="13">
    <source>
        <dbReference type="PROSITE" id="PS50989"/>
    </source>
</evidence>
<dbReference type="InterPro" id="IPR011762">
    <property type="entry name" value="COA_CT_N"/>
</dbReference>
<accession>A0ABW2XT61</accession>
<evidence type="ECO:0000256" key="8">
    <source>
        <dbReference type="PROSITE-ProRule" id="PRU00409"/>
    </source>
</evidence>
<dbReference type="Gene3D" id="3.30.470.20">
    <property type="entry name" value="ATP-grasp fold, B domain"/>
    <property type="match status" value="1"/>
</dbReference>
<dbReference type="GO" id="GO:0016740">
    <property type="term" value="F:transferase activity"/>
    <property type="evidence" value="ECO:0007669"/>
    <property type="project" value="UniProtKB-KW"/>
</dbReference>
<keyword evidence="3" id="KW-0436">Ligase</keyword>
<dbReference type="InterPro" id="IPR005482">
    <property type="entry name" value="Biotin_COase_C"/>
</dbReference>
<dbReference type="EMBL" id="JBHTGP010000017">
    <property type="protein sequence ID" value="MFD0689536.1"/>
    <property type="molecule type" value="Genomic_DNA"/>
</dbReference>
<dbReference type="SMART" id="SM00878">
    <property type="entry name" value="Biotin_carb_C"/>
    <property type="match status" value="1"/>
</dbReference>
<feature type="domain" description="CoA carboxyltransferase C-terminal" evidence="13">
    <location>
        <begin position="824"/>
        <end position="1060"/>
    </location>
</feature>
<evidence type="ECO:0000313" key="15">
    <source>
        <dbReference type="Proteomes" id="UP001597063"/>
    </source>
</evidence>
<dbReference type="SUPFAM" id="SSF51246">
    <property type="entry name" value="Rudiment single hybrid motif"/>
    <property type="match status" value="1"/>
</dbReference>
<dbReference type="Pfam" id="PF01039">
    <property type="entry name" value="Carboxyl_trans"/>
    <property type="match status" value="1"/>
</dbReference>
<evidence type="ECO:0000259" key="10">
    <source>
        <dbReference type="PROSITE" id="PS50975"/>
    </source>
</evidence>
<protein>
    <submittedName>
        <fullName evidence="14">Carboxyl transferase domain-containing protein</fullName>
    </submittedName>
</protein>
<proteinExistence type="predicted"/>
<name>A0ABW2XT61_9ACTN</name>
<dbReference type="InterPro" id="IPR000089">
    <property type="entry name" value="Biotin_lipoyl"/>
</dbReference>
<sequence>MGGILVANRGEVALRVVRAAAELGLRTVAVHTRDDAGSPHARRADAVRELPGEGAAGYLDAEALVAAAVDAGADLVHPGYGFLSENAGFAERCAAAGLTFAGPRPELLELFGDKARSRELARAAGVPVTPGTTGPTSLADAEAFALEHGPVMLKALAGGGGRGMRAVTGAGEMAAAYERCRSEALAAFGAGDLYVERYVPRARHIEVQVAGDGSGAVTHLWERDCSVQRRHQKLIEVAPAPALAGDVREALLAAAVRMASRVRYEGLGTFEFLVAEGEHWFLEVNPRLQVEHTVTEEITGVDLVKAQIRLALGEGLAAVGLGAPPRASGCAVQVRVNAETIDADGTPHPRAGTLTAFAPPTGPGVRVDTCGHTGYRIGARYDPLLAKVIVRAEDLPSAAVRADGALGEFEVAGVATSIPLLRGVLRHPDFRAGGVDTGFVGDHLPALLKTEDRRFHAETPNAAPEAVPAAVPAAVPDAPPGTVAVAAPMQGTVVSVEAREGDPVRAGAPVLILEAMKMEHVVRSAEAGVVRRVAAAPGDTVGEGAPLLFVEPAEVDGGSAAEEAEADLDAIRDDLAETLRRHEIGLDAARPEAVAKRHARGLRTARENIDDLCDPGTFAEYGALAIAAQRQRRSLDDLIERTPADGMVCGLGEVNGAQAVVMSYDYTVLAGTQGHQNHRKTDRMLDIARRRRLPLVLFAEGGGGRPGDTDTSTVSGLDVTTFHAMGRLSGLVPSVGIAAGRCFAGNAALLGCCDAIIATRDANIGMGGPAMIEGGGLGVFAPEEIGPVADQEPNGVVDIVVEDEAEAVAAARRYLSYFQGPSAEWTCDDQRILRHVIPENRLRAYDVRRVVGHLADTGSVLELRRAFGVGIVTALVRIEGRPMGLIASNPGHLGGAIDRDAADKAARFLQLCDAHGLPVVSLCDTPGFMVGPDAERTATVRHFSRLFVIGANLRVPVVTVVLRKGYGLGAQAMAGGGFKAPLATLAWPTGEIGGMGLEGAVRLGFRKELAAAEDPDALFATMVAAAYEHGKALNAASVFELDDVIDPADTRRRITAAFGAAPPPDGAREEAPRRWIDTW</sequence>
<evidence type="ECO:0000259" key="12">
    <source>
        <dbReference type="PROSITE" id="PS50980"/>
    </source>
</evidence>
<dbReference type="Pfam" id="PF00289">
    <property type="entry name" value="Biotin_carb_N"/>
    <property type="match status" value="1"/>
</dbReference>
<dbReference type="Gene3D" id="3.90.226.10">
    <property type="entry name" value="2-enoyl-CoA Hydratase, Chain A, domain 1"/>
    <property type="match status" value="2"/>
</dbReference>
<feature type="domain" description="CoA carboxyltransferase N-terminal" evidence="12">
    <location>
        <begin position="570"/>
        <end position="830"/>
    </location>
</feature>
<dbReference type="InterPro" id="IPR013815">
    <property type="entry name" value="ATP_grasp_subdomain_1"/>
</dbReference>
<feature type="domain" description="Biotin carboxylation" evidence="11">
    <location>
        <begin position="1"/>
        <end position="445"/>
    </location>
</feature>
<dbReference type="InterPro" id="IPR011054">
    <property type="entry name" value="Rudment_hybrid_motif"/>
</dbReference>
<evidence type="ECO:0000256" key="5">
    <source>
        <dbReference type="ARBA" id="ARBA00022840"/>
    </source>
</evidence>
<reference evidence="15" key="1">
    <citation type="journal article" date="2019" name="Int. J. Syst. Evol. Microbiol.">
        <title>The Global Catalogue of Microorganisms (GCM) 10K type strain sequencing project: providing services to taxonomists for standard genome sequencing and annotation.</title>
        <authorList>
            <consortium name="The Broad Institute Genomics Platform"/>
            <consortium name="The Broad Institute Genome Sequencing Center for Infectious Disease"/>
            <person name="Wu L."/>
            <person name="Ma J."/>
        </authorList>
    </citation>
    <scope>NUCLEOTIDE SEQUENCE [LARGE SCALE GENOMIC DNA]</scope>
    <source>
        <strain evidence="15">JCM 9371</strain>
    </source>
</reference>
<dbReference type="SUPFAM" id="SSF52096">
    <property type="entry name" value="ClpP/crotonase"/>
    <property type="match status" value="2"/>
</dbReference>
<dbReference type="InterPro" id="IPR016185">
    <property type="entry name" value="PreATP-grasp_dom_sf"/>
</dbReference>
<evidence type="ECO:0000256" key="6">
    <source>
        <dbReference type="ARBA" id="ARBA00023267"/>
    </source>
</evidence>
<comment type="pathway">
    <text evidence="2">Lipid metabolism; malonyl-CoA biosynthesis; malonyl-CoA from acetyl-CoA: step 1/1.</text>
</comment>
<dbReference type="RefSeq" id="WP_131763585.1">
    <property type="nucleotide sequence ID" value="NZ_CAACUY010000360.1"/>
</dbReference>
<dbReference type="Pfam" id="PF02785">
    <property type="entry name" value="Biotin_carb_C"/>
    <property type="match status" value="1"/>
</dbReference>
<evidence type="ECO:0000256" key="2">
    <source>
        <dbReference type="ARBA" id="ARBA00004956"/>
    </source>
</evidence>
<dbReference type="SUPFAM" id="SSF52440">
    <property type="entry name" value="PreATP-grasp domain"/>
    <property type="match status" value="1"/>
</dbReference>
<keyword evidence="14" id="KW-0808">Transferase</keyword>
<dbReference type="InterPro" id="IPR011763">
    <property type="entry name" value="COA_CT_C"/>
</dbReference>
<dbReference type="PROSITE" id="PS50968">
    <property type="entry name" value="BIOTINYL_LIPOYL"/>
    <property type="match status" value="1"/>
</dbReference>
<dbReference type="InterPro" id="IPR050856">
    <property type="entry name" value="Biotin_carboxylase_complex"/>
</dbReference>
<feature type="domain" description="Lipoyl-binding" evidence="9">
    <location>
        <begin position="472"/>
        <end position="551"/>
    </location>
</feature>
<evidence type="ECO:0000256" key="3">
    <source>
        <dbReference type="ARBA" id="ARBA00022598"/>
    </source>
</evidence>
<evidence type="ECO:0000259" key="9">
    <source>
        <dbReference type="PROSITE" id="PS50968"/>
    </source>
</evidence>
<dbReference type="InterPro" id="IPR011761">
    <property type="entry name" value="ATP-grasp"/>
</dbReference>
<comment type="caution">
    <text evidence="14">The sequence shown here is derived from an EMBL/GenBank/DDBJ whole genome shotgun (WGS) entry which is preliminary data.</text>
</comment>
<evidence type="ECO:0000313" key="14">
    <source>
        <dbReference type="EMBL" id="MFD0689536.1"/>
    </source>
</evidence>
<keyword evidence="6" id="KW-0092">Biotin</keyword>
<keyword evidence="15" id="KW-1185">Reference proteome</keyword>
<dbReference type="InterPro" id="IPR034733">
    <property type="entry name" value="AcCoA_carboxyl_beta"/>
</dbReference>
<organism evidence="14 15">
    <name type="scientific">Actinomadura fibrosa</name>
    <dbReference type="NCBI Taxonomy" id="111802"/>
    <lineage>
        <taxon>Bacteria</taxon>
        <taxon>Bacillati</taxon>
        <taxon>Actinomycetota</taxon>
        <taxon>Actinomycetes</taxon>
        <taxon>Streptosporangiales</taxon>
        <taxon>Thermomonosporaceae</taxon>
        <taxon>Actinomadura</taxon>
    </lineage>
</organism>
<dbReference type="PANTHER" id="PTHR18866:SF33">
    <property type="entry name" value="METHYLCROTONOYL-COA CARBOXYLASE SUBUNIT ALPHA, MITOCHONDRIAL-RELATED"/>
    <property type="match status" value="1"/>
</dbReference>
<dbReference type="InterPro" id="IPR005479">
    <property type="entry name" value="CPAse_ATP-bd"/>
</dbReference>
<dbReference type="PANTHER" id="PTHR18866">
    <property type="entry name" value="CARBOXYLASE:PYRUVATE/ACETYL-COA/PROPIONYL-COA CARBOXYLASE"/>
    <property type="match status" value="1"/>
</dbReference>
<dbReference type="InterPro" id="IPR005481">
    <property type="entry name" value="BC-like_N"/>
</dbReference>
<gene>
    <name evidence="14" type="ORF">ACFQZM_33970</name>
</gene>
<dbReference type="Gene3D" id="2.40.50.100">
    <property type="match status" value="1"/>
</dbReference>
<dbReference type="PROSITE" id="PS00867">
    <property type="entry name" value="CPSASE_2"/>
    <property type="match status" value="1"/>
</dbReference>
<feature type="domain" description="ATP-grasp" evidence="10">
    <location>
        <begin position="118"/>
        <end position="312"/>
    </location>
</feature>
<dbReference type="Pfam" id="PF02786">
    <property type="entry name" value="CPSase_L_D2"/>
    <property type="match status" value="1"/>
</dbReference>
<evidence type="ECO:0000256" key="1">
    <source>
        <dbReference type="ARBA" id="ARBA00001953"/>
    </source>
</evidence>
<keyword evidence="7" id="KW-0511">Multifunctional enzyme</keyword>
<dbReference type="InterPro" id="IPR011764">
    <property type="entry name" value="Biotin_carboxylation_dom"/>
</dbReference>
<evidence type="ECO:0000256" key="7">
    <source>
        <dbReference type="ARBA" id="ARBA00023268"/>
    </source>
</evidence>
<dbReference type="PROSITE" id="PS50975">
    <property type="entry name" value="ATP_GRASP"/>
    <property type="match status" value="1"/>
</dbReference>
<dbReference type="CDD" id="cd06850">
    <property type="entry name" value="biotinyl_domain"/>
    <property type="match status" value="1"/>
</dbReference>
<dbReference type="PROSITE" id="PS50979">
    <property type="entry name" value="BC"/>
    <property type="match status" value="1"/>
</dbReference>
<dbReference type="Gene3D" id="3.30.1490.20">
    <property type="entry name" value="ATP-grasp fold, A domain"/>
    <property type="match status" value="1"/>
</dbReference>
<dbReference type="Proteomes" id="UP001597063">
    <property type="component" value="Unassembled WGS sequence"/>
</dbReference>
<dbReference type="InterPro" id="IPR011053">
    <property type="entry name" value="Single_hybrid_motif"/>
</dbReference>
<keyword evidence="5 8" id="KW-0067">ATP-binding</keyword>
<dbReference type="SUPFAM" id="SSF51230">
    <property type="entry name" value="Single hybrid motif"/>
    <property type="match status" value="1"/>
</dbReference>
<comment type="cofactor">
    <cofactor evidence="1">
        <name>biotin</name>
        <dbReference type="ChEBI" id="CHEBI:57586"/>
    </cofactor>
</comment>
<dbReference type="PROSITE" id="PS50989">
    <property type="entry name" value="COA_CT_CTER"/>
    <property type="match status" value="1"/>
</dbReference>
<dbReference type="SUPFAM" id="SSF56059">
    <property type="entry name" value="Glutathione synthetase ATP-binding domain-like"/>
    <property type="match status" value="1"/>
</dbReference>
<evidence type="ECO:0000256" key="4">
    <source>
        <dbReference type="ARBA" id="ARBA00022741"/>
    </source>
</evidence>
<dbReference type="InterPro" id="IPR029045">
    <property type="entry name" value="ClpP/crotonase-like_dom_sf"/>
</dbReference>
<dbReference type="Pfam" id="PF00364">
    <property type="entry name" value="Biotin_lipoyl"/>
    <property type="match status" value="1"/>
</dbReference>
<dbReference type="Gene3D" id="3.40.50.20">
    <property type="match status" value="1"/>
</dbReference>
<keyword evidence="4 8" id="KW-0547">Nucleotide-binding</keyword>
<evidence type="ECO:0000259" key="11">
    <source>
        <dbReference type="PROSITE" id="PS50979"/>
    </source>
</evidence>